<dbReference type="InterPro" id="IPR018839">
    <property type="entry name" value="Tscrpt-silencing_Clr2_C"/>
</dbReference>
<name>A0AAD4GUP2_ASPNN</name>
<comment type="caution">
    <text evidence="3">The sequence shown here is derived from an EMBL/GenBank/DDBJ whole genome shotgun (WGS) entry which is preliminary data.</text>
</comment>
<keyword evidence="4" id="KW-1185">Reference proteome</keyword>
<dbReference type="GO" id="GO:0033553">
    <property type="term" value="C:rDNA heterochromatin"/>
    <property type="evidence" value="ECO:0007669"/>
    <property type="project" value="TreeGrafter"/>
</dbReference>
<evidence type="ECO:0000313" key="3">
    <source>
        <dbReference type="EMBL" id="KAF9889931.1"/>
    </source>
</evidence>
<feature type="region of interest" description="Disordered" evidence="1">
    <location>
        <begin position="452"/>
        <end position="518"/>
    </location>
</feature>
<dbReference type="AlphaFoldDB" id="A0AAD4GUP2"/>
<evidence type="ECO:0000259" key="2">
    <source>
        <dbReference type="Pfam" id="PF10383"/>
    </source>
</evidence>
<dbReference type="InterPro" id="IPR038986">
    <property type="entry name" value="Clr2"/>
</dbReference>
<dbReference type="EMBL" id="VCAU01000031">
    <property type="protein sequence ID" value="KAF9889931.1"/>
    <property type="molecule type" value="Genomic_DNA"/>
</dbReference>
<protein>
    <recommendedName>
        <fullName evidence="2">Cryptic loci regulator 2 C-terminal domain-containing protein</fullName>
    </recommendedName>
</protein>
<organism evidence="3 4">
    <name type="scientific">Aspergillus nanangensis</name>
    <dbReference type="NCBI Taxonomy" id="2582783"/>
    <lineage>
        <taxon>Eukaryota</taxon>
        <taxon>Fungi</taxon>
        <taxon>Dikarya</taxon>
        <taxon>Ascomycota</taxon>
        <taxon>Pezizomycotina</taxon>
        <taxon>Eurotiomycetes</taxon>
        <taxon>Eurotiomycetidae</taxon>
        <taxon>Eurotiales</taxon>
        <taxon>Aspergillaceae</taxon>
        <taxon>Aspergillus</taxon>
        <taxon>Aspergillus subgen. Circumdati</taxon>
    </lineage>
</organism>
<evidence type="ECO:0000313" key="4">
    <source>
        <dbReference type="Proteomes" id="UP001194746"/>
    </source>
</evidence>
<feature type="domain" description="Cryptic loci regulator 2 C-terminal" evidence="2">
    <location>
        <begin position="194"/>
        <end position="327"/>
    </location>
</feature>
<proteinExistence type="predicted"/>
<dbReference type="GO" id="GO:0031934">
    <property type="term" value="C:mating-type region heterochromatin"/>
    <property type="evidence" value="ECO:0007669"/>
    <property type="project" value="TreeGrafter"/>
</dbReference>
<evidence type="ECO:0000256" key="1">
    <source>
        <dbReference type="SAM" id="MobiDB-lite"/>
    </source>
</evidence>
<feature type="compositionally biased region" description="Acidic residues" evidence="1">
    <location>
        <begin position="461"/>
        <end position="484"/>
    </location>
</feature>
<gene>
    <name evidence="3" type="ORF">FE257_006805</name>
</gene>
<dbReference type="PANTHER" id="PTHR38046">
    <property type="entry name" value="CRYPTIC LOCI REGULATOR 2"/>
    <property type="match status" value="1"/>
</dbReference>
<dbReference type="PANTHER" id="PTHR38046:SF1">
    <property type="entry name" value="CRYPTIC LOCI REGULATOR 2"/>
    <property type="match status" value="1"/>
</dbReference>
<reference evidence="3" key="2">
    <citation type="submission" date="2020-02" db="EMBL/GenBank/DDBJ databases">
        <authorList>
            <person name="Gilchrist C.L.M."/>
            <person name="Chooi Y.-H."/>
        </authorList>
    </citation>
    <scope>NUCLEOTIDE SEQUENCE</scope>
    <source>
        <strain evidence="3">MST-FP2251</strain>
    </source>
</reference>
<dbReference type="GO" id="GO:0070824">
    <property type="term" value="C:SHREC complex"/>
    <property type="evidence" value="ECO:0007669"/>
    <property type="project" value="InterPro"/>
</dbReference>
<sequence>MQLKKRGQLDVSITESGSMDWRAEENGLEETIERLGMQPSFMPRPGEVVLWTTAFEGELSWNAEHECVEIYSSTKKCWMGRPEWRAGVIGQVPEQEIILQDLVDMSRKKWDISYCGFRVETLPDPNGLDKSYSLHYKYVHLKCIKPFNAYENFLQGIPRDELHPSIEYAMTIMSSFSLLNKYRFKGVWPNASIFCKGIFIGAELLLVGDAVRLKPTFPYGPEDAYRAVMDVMIIDEIRLELADCVEDPTSDQLAGRYDVRISGKVYTKNYQRTKMDESHPPPKALKADEVTGVFRSIGMSGYGDWYPLWSRMRVTVSQNMVIGRCYEPDAMQFLFSSLHLGLDLCGVLNGREYSRKVDERIPQDKDWFWGDFRTQTLAIDTLNGEDVGYYSDTRDVKLWRANLRIVDGTATQADFRQAKIPGDVGRPATKSATTFGAVGKISKLVSTGLGDVDISNPVSSAEEEGVKEESSSNDDDDEEEEEEVFVARIDQLRGGTEESEEGDYAPVTDINKRPKYEY</sequence>
<dbReference type="GO" id="GO:0030466">
    <property type="term" value="P:silent mating-type cassette heterochromatin formation"/>
    <property type="evidence" value="ECO:0007669"/>
    <property type="project" value="TreeGrafter"/>
</dbReference>
<dbReference type="Pfam" id="PF10383">
    <property type="entry name" value="Clr2"/>
    <property type="match status" value="1"/>
</dbReference>
<dbReference type="Proteomes" id="UP001194746">
    <property type="component" value="Unassembled WGS sequence"/>
</dbReference>
<reference evidence="3" key="1">
    <citation type="journal article" date="2019" name="Beilstein J. Org. Chem.">
        <title>Nanangenines: drimane sesquiterpenoids as the dominant metabolite cohort of a novel Australian fungus, Aspergillus nanangensis.</title>
        <authorList>
            <person name="Lacey H.J."/>
            <person name="Gilchrist C.L.M."/>
            <person name="Crombie A."/>
            <person name="Kalaitzis J.A."/>
            <person name="Vuong D."/>
            <person name="Rutledge P.J."/>
            <person name="Turner P."/>
            <person name="Pitt J.I."/>
            <person name="Lacey E."/>
            <person name="Chooi Y.H."/>
            <person name="Piggott A.M."/>
        </authorList>
    </citation>
    <scope>NUCLEOTIDE SEQUENCE</scope>
    <source>
        <strain evidence="3">MST-FP2251</strain>
    </source>
</reference>
<accession>A0AAD4GUP2</accession>